<name>A0AAX6FRG6_IRIPA</name>
<feature type="region of interest" description="Disordered" evidence="1">
    <location>
        <begin position="26"/>
        <end position="76"/>
    </location>
</feature>
<dbReference type="AlphaFoldDB" id="A0AAX6FRG6"/>
<evidence type="ECO:0000313" key="3">
    <source>
        <dbReference type="Proteomes" id="UP001140949"/>
    </source>
</evidence>
<dbReference type="Proteomes" id="UP001140949">
    <property type="component" value="Unassembled WGS sequence"/>
</dbReference>
<keyword evidence="3" id="KW-1185">Reference proteome</keyword>
<evidence type="ECO:0000313" key="2">
    <source>
        <dbReference type="EMBL" id="KAJ6818608.1"/>
    </source>
</evidence>
<protein>
    <submittedName>
        <fullName evidence="2">DnaJ protein ERDJ2-like</fullName>
    </submittedName>
</protein>
<gene>
    <name evidence="2" type="ORF">M6B38_406730</name>
</gene>
<comment type="caution">
    <text evidence="2">The sequence shown here is derived from an EMBL/GenBank/DDBJ whole genome shotgun (WGS) entry which is preliminary data.</text>
</comment>
<evidence type="ECO:0000256" key="1">
    <source>
        <dbReference type="SAM" id="MobiDB-lite"/>
    </source>
</evidence>
<proteinExistence type="predicted"/>
<organism evidence="2 3">
    <name type="scientific">Iris pallida</name>
    <name type="common">Sweet iris</name>
    <dbReference type="NCBI Taxonomy" id="29817"/>
    <lineage>
        <taxon>Eukaryota</taxon>
        <taxon>Viridiplantae</taxon>
        <taxon>Streptophyta</taxon>
        <taxon>Embryophyta</taxon>
        <taxon>Tracheophyta</taxon>
        <taxon>Spermatophyta</taxon>
        <taxon>Magnoliopsida</taxon>
        <taxon>Liliopsida</taxon>
        <taxon>Asparagales</taxon>
        <taxon>Iridaceae</taxon>
        <taxon>Iridoideae</taxon>
        <taxon>Irideae</taxon>
        <taxon>Iris</taxon>
    </lineage>
</organism>
<sequence>MVSGDPRSSRALSNCIPCGQPPIYPSPLCSTSDQRERKKRRRPSLPIPTPRQSNGDLLPRHGQAAERANRASWRIV</sequence>
<dbReference type="EMBL" id="JANAVB010027195">
    <property type="protein sequence ID" value="KAJ6818608.1"/>
    <property type="molecule type" value="Genomic_DNA"/>
</dbReference>
<accession>A0AAX6FRG6</accession>
<reference evidence="2" key="1">
    <citation type="journal article" date="2023" name="GigaByte">
        <title>Genome assembly of the bearded iris, Iris pallida Lam.</title>
        <authorList>
            <person name="Bruccoleri R.E."/>
            <person name="Oakeley E.J."/>
            <person name="Faust A.M.E."/>
            <person name="Altorfer M."/>
            <person name="Dessus-Babus S."/>
            <person name="Burckhardt D."/>
            <person name="Oertli M."/>
            <person name="Naumann U."/>
            <person name="Petersen F."/>
            <person name="Wong J."/>
        </authorList>
    </citation>
    <scope>NUCLEOTIDE SEQUENCE</scope>
    <source>
        <strain evidence="2">GSM-AAB239-AS_SAM_17_03QT</strain>
    </source>
</reference>
<reference evidence="2" key="2">
    <citation type="submission" date="2023-04" db="EMBL/GenBank/DDBJ databases">
        <authorList>
            <person name="Bruccoleri R.E."/>
            <person name="Oakeley E.J."/>
            <person name="Faust A.-M."/>
            <person name="Dessus-Babus S."/>
            <person name="Altorfer M."/>
            <person name="Burckhardt D."/>
            <person name="Oertli M."/>
            <person name="Naumann U."/>
            <person name="Petersen F."/>
            <person name="Wong J."/>
        </authorList>
    </citation>
    <scope>NUCLEOTIDE SEQUENCE</scope>
    <source>
        <strain evidence="2">GSM-AAB239-AS_SAM_17_03QT</strain>
        <tissue evidence="2">Leaf</tissue>
    </source>
</reference>